<reference evidence="2" key="1">
    <citation type="submission" date="2022-08" db="EMBL/GenBank/DDBJ databases">
        <title>Alicyclobacillus fastidiosus DSM 17978, complete genome.</title>
        <authorList>
            <person name="Wang Q."/>
            <person name="Cai R."/>
            <person name="Wang Z."/>
        </authorList>
    </citation>
    <scope>NUCLEOTIDE SEQUENCE</scope>
    <source>
        <strain evidence="2">DSM 17978</strain>
        <plasmid evidence="2">unnamed1</plasmid>
    </source>
</reference>
<organism evidence="2 3">
    <name type="scientific">Alicyclobacillus fastidiosus</name>
    <dbReference type="NCBI Taxonomy" id="392011"/>
    <lineage>
        <taxon>Bacteria</taxon>
        <taxon>Bacillati</taxon>
        <taxon>Bacillota</taxon>
        <taxon>Bacilli</taxon>
        <taxon>Bacillales</taxon>
        <taxon>Alicyclobacillaceae</taxon>
        <taxon>Alicyclobacillus</taxon>
    </lineage>
</organism>
<dbReference type="Proteomes" id="UP001164761">
    <property type="component" value="Plasmid unnamed1"/>
</dbReference>
<keyword evidence="1" id="KW-0732">Signal</keyword>
<feature type="signal peptide" evidence="1">
    <location>
        <begin position="1"/>
        <end position="29"/>
    </location>
</feature>
<dbReference type="EMBL" id="CP104068">
    <property type="protein sequence ID" value="WAH44899.1"/>
    <property type="molecule type" value="Genomic_DNA"/>
</dbReference>
<accession>A0ABY6ZPT9</accession>
<keyword evidence="3" id="KW-1185">Reference proteome</keyword>
<proteinExistence type="predicted"/>
<dbReference type="RefSeq" id="WP_268008767.1">
    <property type="nucleotide sequence ID" value="NZ_BSUT01000003.1"/>
</dbReference>
<evidence type="ECO:0008006" key="4">
    <source>
        <dbReference type="Google" id="ProtNLM"/>
    </source>
</evidence>
<evidence type="ECO:0000313" key="3">
    <source>
        <dbReference type="Proteomes" id="UP001164761"/>
    </source>
</evidence>
<geneLocation type="plasmid" evidence="2 3">
    <name>unnamed1</name>
</geneLocation>
<evidence type="ECO:0000256" key="1">
    <source>
        <dbReference type="SAM" id="SignalP"/>
    </source>
</evidence>
<feature type="chain" id="PRO_5046644007" description="Copper amine oxidase-like N-terminal domain-containing protein" evidence="1">
    <location>
        <begin position="30"/>
        <end position="454"/>
    </location>
</feature>
<gene>
    <name evidence="2" type="ORF">NZD89_28030</name>
</gene>
<evidence type="ECO:0000313" key="2">
    <source>
        <dbReference type="EMBL" id="WAH44899.1"/>
    </source>
</evidence>
<keyword evidence="2" id="KW-0614">Plasmid</keyword>
<name>A0ABY6ZPT9_9BACL</name>
<protein>
    <recommendedName>
        <fullName evidence="4">Copper amine oxidase-like N-terminal domain-containing protein</fullName>
    </recommendedName>
</protein>
<sequence>MKIKAFATLVVLSSGLFAVTFASPAVAHAATSAHSMQKSVIILNGEVFSIQYKFVGASPATTYMPIYYVQQLINKVLGIDSSSDVWNGKEHTWSLTVSSATPSELSSGSGAKISVNGTVIEDAPTIVDVDPASGVQTTFMPIWYVQQLLNQILDLTSGTDVWNGGASTPTWTITTTATGSQETQSSMATAMWNVLDAASWDVNSHPSISDSGITPSSTVPATAGDVATWLEDWAANSKGYDAHPYNNDNDISYRPWSLQYEASQDAFTWANINGLFQGTSLSQSSSLVSSSNATTIISNLKWWVNGYKTLSNGWVELHIPFYSNYENWQNVASGAFTQSQYDQLMTDIDTYYDQLEIKPSGSELSVKLPDASSRNLVWQVVDGTYAWGYSHGTSGTGYHGGNTLSVTNKGPGISIRLASLNYEAQGTVIDYTNSSGELNFGKPYDTANLQFPNG</sequence>